<dbReference type="OrthoDB" id="3434383at2759"/>
<name>A0A1D9QIL7_SCLS1</name>
<reference evidence="2" key="1">
    <citation type="journal article" date="2017" name="Genome Biol. Evol.">
        <title>The complete genome sequence of the phytopathogenic fungus Sclerotinia sclerotiorum reveals insights into the genome architecture of broad host range pathogens.</title>
        <authorList>
            <person name="Derbyshire M."/>
            <person name="Denton-Giles M."/>
            <person name="Hegedus D."/>
            <person name="Seifbarghy S."/>
            <person name="Rollins J."/>
            <person name="van Kan J."/>
            <person name="Seidl M.F."/>
            <person name="Faino L."/>
            <person name="Mbengue M."/>
            <person name="Navaud O."/>
            <person name="Raffaele S."/>
            <person name="Hammond-Kosack K."/>
            <person name="Heard S."/>
            <person name="Oliver R."/>
        </authorList>
    </citation>
    <scope>NUCLEOTIDE SEQUENCE [LARGE SCALE GENOMIC DNA]</scope>
    <source>
        <strain evidence="2">ATCC 18683 / 1980 / Ss-1</strain>
    </source>
</reference>
<accession>A0A1D9QIL7</accession>
<evidence type="ECO:0000313" key="1">
    <source>
        <dbReference type="EMBL" id="APA14642.1"/>
    </source>
</evidence>
<organism evidence="1 2">
    <name type="scientific">Sclerotinia sclerotiorum (strain ATCC 18683 / 1980 / Ss-1)</name>
    <name type="common">White mold</name>
    <name type="synonym">Whetzelinia sclerotiorum</name>
    <dbReference type="NCBI Taxonomy" id="665079"/>
    <lineage>
        <taxon>Eukaryota</taxon>
        <taxon>Fungi</taxon>
        <taxon>Dikarya</taxon>
        <taxon>Ascomycota</taxon>
        <taxon>Pezizomycotina</taxon>
        <taxon>Leotiomycetes</taxon>
        <taxon>Helotiales</taxon>
        <taxon>Sclerotiniaceae</taxon>
        <taxon>Sclerotinia</taxon>
    </lineage>
</organism>
<evidence type="ECO:0000313" key="2">
    <source>
        <dbReference type="Proteomes" id="UP000177798"/>
    </source>
</evidence>
<sequence length="111" mass="12161">MFGLNGAENVFSIEDSGGTFPLTAITIYIDETTSTQGTIIGITANEDKSQITANESVWEDIKAKLRTSLLEVETTVDHTARLLLSGSGHMIPWPHFPVLVSNLFTANFYLQ</sequence>
<dbReference type="AlphaFoldDB" id="A0A1D9QIL7"/>
<gene>
    <name evidence="1" type="ORF">sscle_13g094120</name>
</gene>
<dbReference type="EMBL" id="CP017826">
    <property type="protein sequence ID" value="APA14642.1"/>
    <property type="molecule type" value="Genomic_DNA"/>
</dbReference>
<proteinExistence type="predicted"/>
<dbReference type="Proteomes" id="UP000177798">
    <property type="component" value="Chromosome 13"/>
</dbReference>
<protein>
    <submittedName>
        <fullName evidence="1">Uncharacterized protein</fullName>
    </submittedName>
</protein>
<dbReference type="VEuPathDB" id="FungiDB:sscle_13g094120"/>